<dbReference type="InterPro" id="IPR036900">
    <property type="entry name" value="A-D-PHexomutase_C_sf"/>
</dbReference>
<dbReference type="GO" id="GO:0008966">
    <property type="term" value="F:phosphoglucosamine mutase activity"/>
    <property type="evidence" value="ECO:0007669"/>
    <property type="project" value="UniProtKB-EC"/>
</dbReference>
<dbReference type="InterPro" id="IPR016055">
    <property type="entry name" value="A-D-PHexomutase_a/b/a-I/II/III"/>
</dbReference>
<organism evidence="12 13">
    <name type="scientific">Methermicoccus shengliensis</name>
    <dbReference type="NCBI Taxonomy" id="660064"/>
    <lineage>
        <taxon>Archaea</taxon>
        <taxon>Methanobacteriati</taxon>
        <taxon>Methanobacteriota</taxon>
        <taxon>Stenosarchaea group</taxon>
        <taxon>Methanomicrobia</taxon>
        <taxon>Methanosarcinales</taxon>
        <taxon>Methermicoccaceae</taxon>
        <taxon>Methermicoccus</taxon>
    </lineage>
</organism>
<evidence type="ECO:0000259" key="11">
    <source>
        <dbReference type="Pfam" id="PF02880"/>
    </source>
</evidence>
<keyword evidence="5 7" id="KW-0460">Magnesium</keyword>
<comment type="similarity">
    <text evidence="2 7">Belongs to the phosphohexose mutase family.</text>
</comment>
<dbReference type="Gene3D" id="3.40.120.10">
    <property type="entry name" value="Alpha-D-Glucose-1,6-Bisphosphate, subunit A, domain 3"/>
    <property type="match status" value="3"/>
</dbReference>
<dbReference type="PROSITE" id="PS00710">
    <property type="entry name" value="PGM_PMM"/>
    <property type="match status" value="1"/>
</dbReference>
<sequence>MALFGTNGVRGIANEFLTPELALGLGLSFGTFLGEGTVAVGTDTRESRHMLKAAAISGLLSAGMQVVDVGIVPTPCLQHFVREHADGGLMVTASHNPREYNGIKLIAGDGTELSHEDEQRIEQIYHEARYKRAGWSGCGHIASADAITPYLDAIIERVDAERIRRARFTVAVDTGCGAGSLTLPFLLRRLGCRVLALNAQVDGTFPARNPEPVEEVLGELSAVVKESGADIGIAQDGDADRAVFVDERGKFVDEDSMLALVADHVLSQPSRRQKVVVTPVSSSLRVVDVAKRHGARVEWTGVGSIYVEQKMLELDAVFGGEGNGGFIFPDHQYCRDGAMAAAVVLEMLSAGTPLSELLNRVPQYHSAKTKVSLDNPRQAVEGIKPVLASMPEVQRVETVDGVKAWFEDGWVLIRPSGTEPLVRVFAESKSEERAEQLMRLGVSMLQR</sequence>
<dbReference type="SUPFAM" id="SSF55957">
    <property type="entry name" value="Phosphoglucomutase, C-terminal domain"/>
    <property type="match status" value="1"/>
</dbReference>
<gene>
    <name evidence="12" type="primary">glmM</name>
    <name evidence="12" type="ORF">HA299_01290</name>
</gene>
<accession>A0A832RXJ8</accession>
<dbReference type="InterPro" id="IPR005845">
    <property type="entry name" value="A-D-PHexomutase_a/b/a-II"/>
</dbReference>
<dbReference type="EMBL" id="DUIH01000006">
    <property type="protein sequence ID" value="HIH69246.1"/>
    <property type="molecule type" value="Genomic_DNA"/>
</dbReference>
<keyword evidence="4 7" id="KW-0479">Metal-binding</keyword>
<evidence type="ECO:0000313" key="12">
    <source>
        <dbReference type="EMBL" id="HIH69246.1"/>
    </source>
</evidence>
<dbReference type="Proteomes" id="UP000600363">
    <property type="component" value="Unassembled WGS sequence"/>
</dbReference>
<evidence type="ECO:0000256" key="3">
    <source>
        <dbReference type="ARBA" id="ARBA00022553"/>
    </source>
</evidence>
<dbReference type="Pfam" id="PF00408">
    <property type="entry name" value="PGM_PMM_IV"/>
    <property type="match status" value="1"/>
</dbReference>
<dbReference type="Gene3D" id="3.30.310.50">
    <property type="entry name" value="Alpha-D-phosphohexomutase, C-terminal domain"/>
    <property type="match status" value="1"/>
</dbReference>
<comment type="cofactor">
    <cofactor evidence="1">
        <name>Mg(2+)</name>
        <dbReference type="ChEBI" id="CHEBI:18420"/>
    </cofactor>
</comment>
<evidence type="ECO:0000256" key="5">
    <source>
        <dbReference type="ARBA" id="ARBA00022842"/>
    </source>
</evidence>
<protein>
    <submittedName>
        <fullName evidence="12">Phosphoglucosamine mutase</fullName>
        <ecNumber evidence="12">5.4.2.10</ecNumber>
    </submittedName>
</protein>
<dbReference type="InterPro" id="IPR005846">
    <property type="entry name" value="A-D-PHexomutase_a/b/a-III"/>
</dbReference>
<evidence type="ECO:0000259" key="9">
    <source>
        <dbReference type="Pfam" id="PF02878"/>
    </source>
</evidence>
<name>A0A832RXJ8_9EURY</name>
<dbReference type="FunFam" id="3.40.120.10:FF:000001">
    <property type="entry name" value="Phosphoglucosamine mutase"/>
    <property type="match status" value="1"/>
</dbReference>
<keyword evidence="6 12" id="KW-0413">Isomerase</keyword>
<dbReference type="CDD" id="cd03087">
    <property type="entry name" value="PGM_like1"/>
    <property type="match status" value="1"/>
</dbReference>
<dbReference type="FunFam" id="3.40.120.10:FF:000003">
    <property type="entry name" value="Phosphoglucosamine mutase"/>
    <property type="match status" value="1"/>
</dbReference>
<evidence type="ECO:0000313" key="13">
    <source>
        <dbReference type="Proteomes" id="UP000600363"/>
    </source>
</evidence>
<proteinExistence type="inferred from homology"/>
<evidence type="ECO:0000259" key="8">
    <source>
        <dbReference type="Pfam" id="PF00408"/>
    </source>
</evidence>
<dbReference type="InterPro" id="IPR005843">
    <property type="entry name" value="A-D-PHexomutase_C"/>
</dbReference>
<reference evidence="12" key="1">
    <citation type="journal article" date="2020" name="bioRxiv">
        <title>A rank-normalized archaeal taxonomy based on genome phylogeny resolves widespread incomplete and uneven classifications.</title>
        <authorList>
            <person name="Rinke C."/>
            <person name="Chuvochina M."/>
            <person name="Mussig A.J."/>
            <person name="Chaumeil P.-A."/>
            <person name="Waite D.W."/>
            <person name="Whitman W.B."/>
            <person name="Parks D.H."/>
            <person name="Hugenholtz P."/>
        </authorList>
    </citation>
    <scope>NUCLEOTIDE SEQUENCE</scope>
    <source>
        <strain evidence="12">UBA12518</strain>
    </source>
</reference>
<feature type="domain" description="Alpha-D-phosphohexomutase alpha/beta/alpha" evidence="10">
    <location>
        <begin position="149"/>
        <end position="249"/>
    </location>
</feature>
<dbReference type="PRINTS" id="PR00509">
    <property type="entry name" value="PGMPMM"/>
</dbReference>
<dbReference type="GO" id="GO:0005975">
    <property type="term" value="P:carbohydrate metabolic process"/>
    <property type="evidence" value="ECO:0007669"/>
    <property type="project" value="InterPro"/>
</dbReference>
<dbReference type="Pfam" id="PF02880">
    <property type="entry name" value="PGM_PMM_III"/>
    <property type="match status" value="1"/>
</dbReference>
<keyword evidence="3" id="KW-0597">Phosphoprotein</keyword>
<dbReference type="PANTHER" id="PTHR43771:SF1">
    <property type="entry name" value="PHOSPHOMANNOMUTASE"/>
    <property type="match status" value="1"/>
</dbReference>
<dbReference type="PANTHER" id="PTHR43771">
    <property type="entry name" value="PHOSPHOMANNOMUTASE"/>
    <property type="match status" value="1"/>
</dbReference>
<dbReference type="InterPro" id="IPR005841">
    <property type="entry name" value="Alpha-D-phosphohexomutase_SF"/>
</dbReference>
<dbReference type="InterPro" id="IPR005844">
    <property type="entry name" value="A-D-PHexomutase_a/b/a-I"/>
</dbReference>
<dbReference type="SUPFAM" id="SSF53738">
    <property type="entry name" value="Phosphoglucomutase, first 3 domains"/>
    <property type="match status" value="3"/>
</dbReference>
<dbReference type="Pfam" id="PF02878">
    <property type="entry name" value="PGM_PMM_I"/>
    <property type="match status" value="1"/>
</dbReference>
<dbReference type="AlphaFoldDB" id="A0A832RXJ8"/>
<evidence type="ECO:0000256" key="7">
    <source>
        <dbReference type="RuleBase" id="RU004326"/>
    </source>
</evidence>
<evidence type="ECO:0000256" key="1">
    <source>
        <dbReference type="ARBA" id="ARBA00001946"/>
    </source>
</evidence>
<comment type="caution">
    <text evidence="12">The sequence shown here is derived from an EMBL/GenBank/DDBJ whole genome shotgun (WGS) entry which is preliminary data.</text>
</comment>
<dbReference type="RefSeq" id="WP_042686729.1">
    <property type="nucleotide sequence ID" value="NZ_DUIH01000006.1"/>
</dbReference>
<evidence type="ECO:0000256" key="2">
    <source>
        <dbReference type="ARBA" id="ARBA00010231"/>
    </source>
</evidence>
<evidence type="ECO:0000259" key="10">
    <source>
        <dbReference type="Pfam" id="PF02879"/>
    </source>
</evidence>
<dbReference type="InterPro" id="IPR016066">
    <property type="entry name" value="A-D-PHexomutase_CS"/>
</dbReference>
<evidence type="ECO:0000256" key="6">
    <source>
        <dbReference type="ARBA" id="ARBA00023235"/>
    </source>
</evidence>
<feature type="domain" description="Alpha-D-phosphohexomutase alpha/beta/alpha" evidence="9">
    <location>
        <begin position="3"/>
        <end position="129"/>
    </location>
</feature>
<dbReference type="Pfam" id="PF02879">
    <property type="entry name" value="PGM_PMM_II"/>
    <property type="match status" value="1"/>
</dbReference>
<evidence type="ECO:0000256" key="4">
    <source>
        <dbReference type="ARBA" id="ARBA00022723"/>
    </source>
</evidence>
<dbReference type="GO" id="GO:0000287">
    <property type="term" value="F:magnesium ion binding"/>
    <property type="evidence" value="ECO:0007669"/>
    <property type="project" value="InterPro"/>
</dbReference>
<feature type="domain" description="Alpha-D-phosphohexomutase C-terminal" evidence="8">
    <location>
        <begin position="384"/>
        <end position="437"/>
    </location>
</feature>
<dbReference type="NCBIfam" id="TIGR03990">
    <property type="entry name" value="Arch_GlmM"/>
    <property type="match status" value="1"/>
</dbReference>
<feature type="domain" description="Alpha-D-phosphohexomutase alpha/beta/alpha" evidence="11">
    <location>
        <begin position="253"/>
        <end position="363"/>
    </location>
</feature>
<dbReference type="InterPro" id="IPR024086">
    <property type="entry name" value="GlmM_arc-type"/>
</dbReference>
<dbReference type="EC" id="5.4.2.10" evidence="12"/>